<dbReference type="GO" id="GO:0003682">
    <property type="term" value="F:chromatin binding"/>
    <property type="evidence" value="ECO:0007669"/>
    <property type="project" value="TreeGrafter"/>
</dbReference>
<protein>
    <recommendedName>
        <fullName evidence="1">MRN complex-interacting protein N-terminal domain-containing protein</fullName>
    </recommendedName>
</protein>
<dbReference type="PANTHER" id="PTHR15863:SF2">
    <property type="entry name" value="MRN COMPLEX-INTERACTING PROTEIN"/>
    <property type="match status" value="1"/>
</dbReference>
<dbReference type="InterPro" id="IPR032739">
    <property type="entry name" value="MRNIP"/>
</dbReference>
<reference evidence="2" key="1">
    <citation type="submission" date="2022-03" db="EMBL/GenBank/DDBJ databases">
        <authorList>
            <person name="Alioto T."/>
            <person name="Alioto T."/>
            <person name="Gomez Garrido J."/>
        </authorList>
    </citation>
    <scope>NUCLEOTIDE SEQUENCE</scope>
</reference>
<dbReference type="GO" id="GO:0005634">
    <property type="term" value="C:nucleus"/>
    <property type="evidence" value="ECO:0007669"/>
    <property type="project" value="TreeGrafter"/>
</dbReference>
<evidence type="ECO:0000313" key="3">
    <source>
        <dbReference type="Proteomes" id="UP001295444"/>
    </source>
</evidence>
<evidence type="ECO:0000313" key="2">
    <source>
        <dbReference type="EMBL" id="CAH2275970.1"/>
    </source>
</evidence>
<dbReference type="PANTHER" id="PTHR15863">
    <property type="entry name" value="MRN COMPLEX-INTERACTING PROTEIN"/>
    <property type="match status" value="1"/>
</dbReference>
<sequence>MVQEFQVLRCFSCQTFQVHQVKKSKKWNCKMCGEKQSLLKIYGQGSGADCRHHVQKLNLFHGEVLQAADMAFGLDCKEEITDNVPIEDEHEGTVEAQESDRYISRWNKYLVENRENEDVNLQSDKEKHAHCDGEKKSPLKIRRQKDMSLDDHGFHDLDSRCVRRKCSSDLSNQVKRLKPCEDRTTFISTENLQPQTETIVATVSSLLSVSPQSGCVGSKWEKFLSSSVDAEENGEYSSVSQTLEENQDSLALSWRKNECISKVEEKFGESFTSNKTIIVPPVSKKHSAFGLCIQDEMPSCWKMAVCPAKAVDAPVTDRAKEPAHNSNIHTSVAHTCARTNLFHTDEDFDDVY</sequence>
<dbReference type="EMBL" id="OW240914">
    <property type="protein sequence ID" value="CAH2275970.1"/>
    <property type="molecule type" value="Genomic_DNA"/>
</dbReference>
<dbReference type="AlphaFoldDB" id="A0AAD1RQ27"/>
<dbReference type="Pfam" id="PF15749">
    <property type="entry name" value="MRNIP"/>
    <property type="match status" value="1"/>
</dbReference>
<accession>A0AAD1RQ27</accession>
<evidence type="ECO:0000259" key="1">
    <source>
        <dbReference type="Pfam" id="PF15749"/>
    </source>
</evidence>
<dbReference type="Proteomes" id="UP001295444">
    <property type="component" value="Chromosome 03"/>
</dbReference>
<dbReference type="GO" id="GO:0007095">
    <property type="term" value="P:mitotic G2 DNA damage checkpoint signaling"/>
    <property type="evidence" value="ECO:0007669"/>
    <property type="project" value="TreeGrafter"/>
</dbReference>
<name>A0AAD1RQ27_PELCU</name>
<feature type="domain" description="MRN complex-interacting protein N-terminal" evidence="1">
    <location>
        <begin position="7"/>
        <end position="109"/>
    </location>
</feature>
<organism evidence="2 3">
    <name type="scientific">Pelobates cultripes</name>
    <name type="common">Western spadefoot toad</name>
    <dbReference type="NCBI Taxonomy" id="61616"/>
    <lineage>
        <taxon>Eukaryota</taxon>
        <taxon>Metazoa</taxon>
        <taxon>Chordata</taxon>
        <taxon>Craniata</taxon>
        <taxon>Vertebrata</taxon>
        <taxon>Euteleostomi</taxon>
        <taxon>Amphibia</taxon>
        <taxon>Batrachia</taxon>
        <taxon>Anura</taxon>
        <taxon>Pelobatoidea</taxon>
        <taxon>Pelobatidae</taxon>
        <taxon>Pelobates</taxon>
    </lineage>
</organism>
<keyword evidence="3" id="KW-1185">Reference proteome</keyword>
<gene>
    <name evidence="2" type="ORF">PECUL_23A021846</name>
</gene>
<dbReference type="InterPro" id="IPR049472">
    <property type="entry name" value="MRNIP_N"/>
</dbReference>
<proteinExistence type="predicted"/>